<evidence type="ECO:0000259" key="8">
    <source>
        <dbReference type="PROSITE" id="PS50222"/>
    </source>
</evidence>
<dbReference type="GO" id="GO:0001518">
    <property type="term" value="C:voltage-gated sodium channel complex"/>
    <property type="evidence" value="ECO:0007669"/>
    <property type="project" value="TreeGrafter"/>
</dbReference>
<dbReference type="InterPro" id="IPR043203">
    <property type="entry name" value="VGCC_Ca_Na"/>
</dbReference>
<keyword evidence="2 7" id="KW-0812">Transmembrane</keyword>
<evidence type="ECO:0000256" key="6">
    <source>
        <dbReference type="SAM" id="MobiDB-lite"/>
    </source>
</evidence>
<dbReference type="GO" id="GO:0005248">
    <property type="term" value="F:voltage-gated sodium channel activity"/>
    <property type="evidence" value="ECO:0007669"/>
    <property type="project" value="TreeGrafter"/>
</dbReference>
<evidence type="ECO:0000313" key="9">
    <source>
        <dbReference type="EMBL" id="KAK3269011.1"/>
    </source>
</evidence>
<evidence type="ECO:0000256" key="4">
    <source>
        <dbReference type="ARBA" id="ARBA00022989"/>
    </source>
</evidence>
<keyword evidence="4 7" id="KW-1133">Transmembrane helix</keyword>
<feature type="compositionally biased region" description="Basic and acidic residues" evidence="6">
    <location>
        <begin position="756"/>
        <end position="775"/>
    </location>
</feature>
<dbReference type="Proteomes" id="UP001190700">
    <property type="component" value="Unassembled WGS sequence"/>
</dbReference>
<evidence type="ECO:0000256" key="5">
    <source>
        <dbReference type="ARBA" id="ARBA00023136"/>
    </source>
</evidence>
<dbReference type="SUPFAM" id="SSF47473">
    <property type="entry name" value="EF-hand"/>
    <property type="match status" value="1"/>
</dbReference>
<feature type="transmembrane region" description="Helical" evidence="7">
    <location>
        <begin position="191"/>
        <end position="214"/>
    </location>
</feature>
<comment type="caution">
    <text evidence="9">The sequence shown here is derived from an EMBL/GenBank/DDBJ whole genome shotgun (WGS) entry which is preliminary data.</text>
</comment>
<keyword evidence="10" id="KW-1185">Reference proteome</keyword>
<dbReference type="Gene3D" id="1.10.238.10">
    <property type="entry name" value="EF-hand"/>
    <property type="match status" value="1"/>
</dbReference>
<comment type="subcellular location">
    <subcellularLocation>
        <location evidence="1">Membrane</location>
        <topology evidence="1">Multi-pass membrane protein</topology>
    </subcellularLocation>
</comment>
<feature type="region of interest" description="Disordered" evidence="6">
    <location>
        <begin position="630"/>
        <end position="699"/>
    </location>
</feature>
<dbReference type="SUPFAM" id="SSF81324">
    <property type="entry name" value="Voltage-gated potassium channels"/>
    <property type="match status" value="1"/>
</dbReference>
<dbReference type="GO" id="GO:0005509">
    <property type="term" value="F:calcium ion binding"/>
    <property type="evidence" value="ECO:0007669"/>
    <property type="project" value="InterPro"/>
</dbReference>
<dbReference type="PANTHER" id="PTHR10037">
    <property type="entry name" value="VOLTAGE-GATED CATION CHANNEL CALCIUM AND SODIUM"/>
    <property type="match status" value="1"/>
</dbReference>
<dbReference type="PROSITE" id="PS50222">
    <property type="entry name" value="EF_HAND_2"/>
    <property type="match status" value="1"/>
</dbReference>
<dbReference type="InterPro" id="IPR002048">
    <property type="entry name" value="EF_hand_dom"/>
</dbReference>
<evidence type="ECO:0000313" key="10">
    <source>
        <dbReference type="Proteomes" id="UP001190700"/>
    </source>
</evidence>
<protein>
    <recommendedName>
        <fullName evidence="8">EF-hand domain-containing protein</fullName>
    </recommendedName>
</protein>
<keyword evidence="3" id="KW-0106">Calcium</keyword>
<feature type="transmembrane region" description="Helical" evidence="7">
    <location>
        <begin position="226"/>
        <end position="244"/>
    </location>
</feature>
<organism evidence="9 10">
    <name type="scientific">Cymbomonas tetramitiformis</name>
    <dbReference type="NCBI Taxonomy" id="36881"/>
    <lineage>
        <taxon>Eukaryota</taxon>
        <taxon>Viridiplantae</taxon>
        <taxon>Chlorophyta</taxon>
        <taxon>Pyramimonadophyceae</taxon>
        <taxon>Pyramimonadales</taxon>
        <taxon>Pyramimonadaceae</taxon>
        <taxon>Cymbomonas</taxon>
    </lineage>
</organism>
<evidence type="ECO:0000256" key="7">
    <source>
        <dbReference type="SAM" id="Phobius"/>
    </source>
</evidence>
<gene>
    <name evidence="9" type="ORF">CYMTET_22519</name>
</gene>
<dbReference type="InterPro" id="IPR018247">
    <property type="entry name" value="EF_Hand_1_Ca_BS"/>
</dbReference>
<evidence type="ECO:0000256" key="3">
    <source>
        <dbReference type="ARBA" id="ARBA00022837"/>
    </source>
</evidence>
<sequence length="775" mass="87041">MMYGCDEYGYLAECTAPHVLNSTIPEDLDWPCPENCFTNCCIKPIAAYYSSLFYHFGLVVTVGFVGLSLFVGVLTTAMDECTAEWRSDEKFERKFRLNNCDQALDDAQIHHIKATITGIDERRFFMERAEMPEWTKKYIKHPMLQMYFKAYLLSTVKIDYFVEQNAIFNHSVTVAIIIGGILVGVNTDESLAGASWLVALDNLIMIVFIVELLLKIYGKGLKPWTYFDNLWNCYDFLVVVAAMIPPEAMGSTSAGANPATCLRLFRLVRILRVIRKLKRLQVIIQGMVHGLGSMALLPVLLIIVYYIFAVVGIWAFRKNDPWHFTGIGTAIVTLFRCSTFEDWTDVMYINQYGCDAYPHDSLTPGEGYASATGGAECKEPYAYPYSSVSYFVLMVVATNFVLLSLFIGVVTTGMAEANATFEHSNELWRKCSVIIEIFQLSNEVANGYNSVFSIIDDEECHSIFTQEFLCMLQEVFNYDITEAELGEQMAYIDNDNDGTITFVEFLMVVCALEGFEISTVSLSLSEKDMEQVLISETTARAKHIMELKEFIKSIKNLQKWKNKLMAENKIRIDTNNEFQSSKNNTLLVNFAEEVVDHPEAKIVTIAADRAGDEEDSEADESEFKVYPDEMPEEKVHPLPQDLLPDSSSDQPDPPPGPLGSPMKEGVDAGSTRAPARIEDTADPEEGGGGISHREREQVYSVDKGESIFISDNIDAAEGGDYNGALENDSKVEEAAEVAKNVSTKKLTFEDIPAPKPNDEFRRKLEEAKRQMNDDQ</sequence>
<evidence type="ECO:0000256" key="1">
    <source>
        <dbReference type="ARBA" id="ARBA00004141"/>
    </source>
</evidence>
<evidence type="ECO:0000256" key="2">
    <source>
        <dbReference type="ARBA" id="ARBA00022692"/>
    </source>
</evidence>
<feature type="transmembrane region" description="Helical" evidence="7">
    <location>
        <begin position="167"/>
        <end position="185"/>
    </location>
</feature>
<feature type="transmembrane region" description="Helical" evidence="7">
    <location>
        <begin position="388"/>
        <end position="410"/>
    </location>
</feature>
<dbReference type="InterPro" id="IPR027359">
    <property type="entry name" value="Volt_channel_dom_sf"/>
</dbReference>
<dbReference type="EMBL" id="LGRX02011393">
    <property type="protein sequence ID" value="KAK3269011.1"/>
    <property type="molecule type" value="Genomic_DNA"/>
</dbReference>
<reference evidence="9 10" key="1">
    <citation type="journal article" date="2015" name="Genome Biol. Evol.">
        <title>Comparative Genomics of a Bacterivorous Green Alga Reveals Evolutionary Causalities and Consequences of Phago-Mixotrophic Mode of Nutrition.</title>
        <authorList>
            <person name="Burns J.A."/>
            <person name="Paasch A."/>
            <person name="Narechania A."/>
            <person name="Kim E."/>
        </authorList>
    </citation>
    <scope>NUCLEOTIDE SEQUENCE [LARGE SCALE GENOMIC DNA]</scope>
    <source>
        <strain evidence="9 10">PLY_AMNH</strain>
    </source>
</reference>
<keyword evidence="5 7" id="KW-0472">Membrane</keyword>
<dbReference type="Pfam" id="PF00520">
    <property type="entry name" value="Ion_trans"/>
    <property type="match status" value="1"/>
</dbReference>
<accession>A0AAE0L1U3</accession>
<feature type="transmembrane region" description="Helical" evidence="7">
    <location>
        <begin position="295"/>
        <end position="316"/>
    </location>
</feature>
<feature type="region of interest" description="Disordered" evidence="6">
    <location>
        <begin position="749"/>
        <end position="775"/>
    </location>
</feature>
<proteinExistence type="predicted"/>
<dbReference type="PROSITE" id="PS00018">
    <property type="entry name" value="EF_HAND_1"/>
    <property type="match status" value="1"/>
</dbReference>
<feature type="domain" description="EF-hand" evidence="8">
    <location>
        <begin position="480"/>
        <end position="515"/>
    </location>
</feature>
<dbReference type="InterPro" id="IPR005821">
    <property type="entry name" value="Ion_trans_dom"/>
</dbReference>
<name>A0AAE0L1U3_9CHLO</name>
<dbReference type="Gene3D" id="1.20.120.350">
    <property type="entry name" value="Voltage-gated potassium channels. Chain C"/>
    <property type="match status" value="1"/>
</dbReference>
<dbReference type="PANTHER" id="PTHR10037:SF62">
    <property type="entry name" value="SODIUM CHANNEL PROTEIN 60E"/>
    <property type="match status" value="1"/>
</dbReference>
<dbReference type="InterPro" id="IPR011992">
    <property type="entry name" value="EF-hand-dom_pair"/>
</dbReference>
<dbReference type="Gene3D" id="1.10.287.70">
    <property type="match status" value="1"/>
</dbReference>
<dbReference type="AlphaFoldDB" id="A0AAE0L1U3"/>
<feature type="compositionally biased region" description="Low complexity" evidence="6">
    <location>
        <begin position="637"/>
        <end position="650"/>
    </location>
</feature>
<feature type="transmembrane region" description="Helical" evidence="7">
    <location>
        <begin position="52"/>
        <end position="77"/>
    </location>
</feature>